<evidence type="ECO:0008006" key="3">
    <source>
        <dbReference type="Google" id="ProtNLM"/>
    </source>
</evidence>
<reference evidence="1 2" key="1">
    <citation type="journal article" date="2016" name="Appl. Environ. Microbiol.">
        <title>Lack of Overt Genome Reduction in the Bryostatin-Producing Bryozoan Symbiont "Candidatus Endobugula sertula".</title>
        <authorList>
            <person name="Miller I.J."/>
            <person name="Vanee N."/>
            <person name="Fong S.S."/>
            <person name="Lim-Fong G.E."/>
            <person name="Kwan J.C."/>
        </authorList>
    </citation>
    <scope>NUCLEOTIDE SEQUENCE [LARGE SCALE GENOMIC DNA]</scope>
    <source>
        <strain evidence="1">AB1-4</strain>
    </source>
</reference>
<comment type="caution">
    <text evidence="1">The sequence shown here is derived from an EMBL/GenBank/DDBJ whole genome shotgun (WGS) entry which is preliminary data.</text>
</comment>
<dbReference type="InterPro" id="IPR038573">
    <property type="entry name" value="BrnT_sf"/>
</dbReference>
<accession>A0A1D2QLK2</accession>
<protein>
    <recommendedName>
        <fullName evidence="3">BrnT family toxin</fullName>
    </recommendedName>
</protein>
<evidence type="ECO:0000313" key="2">
    <source>
        <dbReference type="Proteomes" id="UP000242502"/>
    </source>
</evidence>
<dbReference type="Proteomes" id="UP000242502">
    <property type="component" value="Unassembled WGS sequence"/>
</dbReference>
<dbReference type="STRING" id="62101.AB835_14095"/>
<name>A0A1D2QLK2_9GAMM</name>
<dbReference type="Gene3D" id="3.10.450.530">
    <property type="entry name" value="Ribonuclease toxin, BrnT, of type II toxin-antitoxin system"/>
    <property type="match status" value="1"/>
</dbReference>
<sequence length="92" mass="10769">MQFEWDDAKNALNIRKHGIDFEDVKDIFNHPVMTVLDTREDYGEPRWLSIGWINTVVGVVVYTECVDDVIRIISARKATKSEVRRYEQAIKN</sequence>
<dbReference type="InterPro" id="IPR007460">
    <property type="entry name" value="BrnT_toxin"/>
</dbReference>
<evidence type="ECO:0000313" key="1">
    <source>
        <dbReference type="EMBL" id="ODS22447.1"/>
    </source>
</evidence>
<gene>
    <name evidence="1" type="ORF">AB835_14095</name>
</gene>
<dbReference type="EMBL" id="MDLC01000079">
    <property type="protein sequence ID" value="ODS22447.1"/>
    <property type="molecule type" value="Genomic_DNA"/>
</dbReference>
<dbReference type="AlphaFoldDB" id="A0A1D2QLK2"/>
<organism evidence="1 2">
    <name type="scientific">Candidatus Endobugula sertula</name>
    <name type="common">Bugula neritina bacterial symbiont</name>
    <dbReference type="NCBI Taxonomy" id="62101"/>
    <lineage>
        <taxon>Bacteria</taxon>
        <taxon>Pseudomonadati</taxon>
        <taxon>Pseudomonadota</taxon>
        <taxon>Gammaproteobacteria</taxon>
        <taxon>Cellvibrionales</taxon>
        <taxon>Cellvibrionaceae</taxon>
        <taxon>Candidatus Endobugula</taxon>
    </lineage>
</organism>
<proteinExistence type="predicted"/>
<dbReference type="Pfam" id="PF04365">
    <property type="entry name" value="BrnT_toxin"/>
    <property type="match status" value="1"/>
</dbReference>